<keyword evidence="5" id="KW-0653">Protein transport</keyword>
<keyword evidence="7" id="KW-1185">Reference proteome</keyword>
<dbReference type="GO" id="GO:0016973">
    <property type="term" value="P:poly(A)+ mRNA export from nucleus"/>
    <property type="evidence" value="ECO:0007669"/>
    <property type="project" value="TreeGrafter"/>
</dbReference>
<dbReference type="EMBL" id="UXUI01008553">
    <property type="protein sequence ID" value="VDD91789.1"/>
    <property type="molecule type" value="Genomic_DNA"/>
</dbReference>
<dbReference type="GO" id="GO:0017056">
    <property type="term" value="F:structural constituent of nuclear pore"/>
    <property type="evidence" value="ECO:0007669"/>
    <property type="project" value="InterPro"/>
</dbReference>
<accession>A0A0N4V9B1</accession>
<keyword evidence="5" id="KW-0813">Transport</keyword>
<gene>
    <name evidence="6" type="ORF">EVEC_LOCUS6540</name>
</gene>
<evidence type="ECO:0000256" key="3">
    <source>
        <dbReference type="ARBA" id="ARBA00023132"/>
    </source>
</evidence>
<organism evidence="8">
    <name type="scientific">Enterobius vermicularis</name>
    <name type="common">Human pinworm</name>
    <dbReference type="NCBI Taxonomy" id="51028"/>
    <lineage>
        <taxon>Eukaryota</taxon>
        <taxon>Metazoa</taxon>
        <taxon>Ecdysozoa</taxon>
        <taxon>Nematoda</taxon>
        <taxon>Chromadorea</taxon>
        <taxon>Rhabditida</taxon>
        <taxon>Spirurina</taxon>
        <taxon>Oxyuridomorpha</taxon>
        <taxon>Oxyuroidea</taxon>
        <taxon>Oxyuridae</taxon>
        <taxon>Enterobius</taxon>
    </lineage>
</organism>
<dbReference type="PANTHER" id="PTHR11225:SF4">
    <property type="entry name" value="NUCLEAR PORE COMPLEX PROTEIN NUP93"/>
    <property type="match status" value="1"/>
</dbReference>
<keyword evidence="4 5" id="KW-0539">Nucleus</keyword>
<proteinExistence type="inferred from homology"/>
<evidence type="ECO:0000256" key="2">
    <source>
        <dbReference type="ARBA" id="ARBA00010186"/>
    </source>
</evidence>
<evidence type="ECO:0000256" key="1">
    <source>
        <dbReference type="ARBA" id="ARBA00004567"/>
    </source>
</evidence>
<protein>
    <recommendedName>
        <fullName evidence="5">Nuclear pore protein</fullName>
    </recommendedName>
</protein>
<dbReference type="STRING" id="51028.A0A0N4V9B1"/>
<dbReference type="Proteomes" id="UP000274131">
    <property type="component" value="Unassembled WGS sequence"/>
</dbReference>
<keyword evidence="5" id="KW-0472">Membrane</keyword>
<keyword evidence="3 5" id="KW-0906">Nuclear pore complex</keyword>
<evidence type="ECO:0000313" key="6">
    <source>
        <dbReference type="EMBL" id="VDD91789.1"/>
    </source>
</evidence>
<evidence type="ECO:0000256" key="5">
    <source>
        <dbReference type="RuleBase" id="RU364035"/>
    </source>
</evidence>
<dbReference type="OrthoDB" id="1918363at2759"/>
<evidence type="ECO:0000256" key="4">
    <source>
        <dbReference type="ARBA" id="ARBA00023242"/>
    </source>
</evidence>
<keyword evidence="5" id="KW-0811">Translocation</keyword>
<reference evidence="6 7" key="2">
    <citation type="submission" date="2018-10" db="EMBL/GenBank/DDBJ databases">
        <authorList>
            <consortium name="Pathogen Informatics"/>
        </authorList>
    </citation>
    <scope>NUCLEOTIDE SEQUENCE [LARGE SCALE GENOMIC DNA]</scope>
</reference>
<dbReference type="AlphaFoldDB" id="A0A0N4V9B1"/>
<dbReference type="WBParaSite" id="EVEC_0000701901-mRNA-1">
    <property type="protein sequence ID" value="EVEC_0000701901-mRNA-1"/>
    <property type="gene ID" value="EVEC_0000701901"/>
</dbReference>
<dbReference type="GO" id="GO:0005643">
    <property type="term" value="C:nuclear pore"/>
    <property type="evidence" value="ECO:0007669"/>
    <property type="project" value="UniProtKB-SubCell"/>
</dbReference>
<comment type="similarity">
    <text evidence="2 5">Belongs to the nucleoporin interacting component (NIC) family.</text>
</comment>
<comment type="subcellular location">
    <subcellularLocation>
        <location evidence="1 5">Nucleus</location>
        <location evidence="1 5">Nuclear pore complex</location>
    </subcellularLocation>
</comment>
<dbReference type="InterPro" id="IPR007231">
    <property type="entry name" value="Nucleoporin_int_Nup93/Nic96"/>
</dbReference>
<keyword evidence="5" id="KW-0509">mRNA transport</keyword>
<dbReference type="Pfam" id="PF04097">
    <property type="entry name" value="Nic96"/>
    <property type="match status" value="1"/>
</dbReference>
<name>A0A0N4V9B1_ENTVE</name>
<reference evidence="8" key="1">
    <citation type="submission" date="2017-02" db="UniProtKB">
        <authorList>
            <consortium name="WormBaseParasite"/>
        </authorList>
    </citation>
    <scope>IDENTIFICATION</scope>
</reference>
<evidence type="ECO:0000313" key="8">
    <source>
        <dbReference type="WBParaSite" id="EVEC_0000701901-mRNA-1"/>
    </source>
</evidence>
<sequence>MSISFDDILHRADKLSSTVLSSKTKDIPDPNPIIDAALDDVFRCSEKLWQKRKGTDKQNAELQASLLLNERGFSLGALPACCSAKSVSGDLYSEEQNLVSVHSNQIIEDAMDVASERAAVEAERAFLNQRVIDTAHLNIKSSIECLIELQEQSAMNKRIATSPSTAELGFADAVSDYVVNGNISRLASKFKDSAVMERDEDITSIWEQGLALVASNVAIQGNTKDFRSSPQFHKHVVDAAVQYLNRHFVSHMKLVVERNMALARRGGVPSTLSLVDAYLNVKHVHTSPQNTQDGIYGQNAHPVWEVVYYCLRAGDFSAAASVASTNLKNLPSCAAMAVALDSLPPSNKLSGETRQKLAAEWKSEKRTCTDLHKKAVYCSLLGEDAPDVCDNLESWLWLKLTPMYVEEVISGSVFSELRRLISYDYGEDYFVGEGGSSVLFFQALWLTGQLERAIDVLYRADYLLHAVHLAILAYLNGFLLVTDDIGLPILSTLADDVLQSSLNFARLVLLFVKPFECTDVTRALDYFFFLNKMESPAGGNLFYACISRAVYLSGETERLLGTVDEKGIRSEGVIDKYSAYISVQDAIAKVACDTEVGGDIKQAILLFYAADDREDCLRLMCNHLAKEMTSSDGSYEARKLAIWIANLYRNSAENCLPEMLATLFLLIDFSTFMLNFNEGKFSSCKSILSKLKCIPLHPDDVQSYVSVFHMLADQVRLVLPDICLAVMKLLVEENSRNPSLSEELKSNARAIILYAAMIPYRFPSQINSQILQLNTQLS</sequence>
<dbReference type="GO" id="GO:0006606">
    <property type="term" value="P:protein import into nucleus"/>
    <property type="evidence" value="ECO:0007669"/>
    <property type="project" value="TreeGrafter"/>
</dbReference>
<evidence type="ECO:0000313" key="7">
    <source>
        <dbReference type="Proteomes" id="UP000274131"/>
    </source>
</evidence>
<dbReference type="PANTHER" id="PTHR11225">
    <property type="entry name" value="NUCLEAR PORE COMPLEX PROTEIN NUP93 NUCLEOPORIN NUP93 DEAD EYE PROTEIN"/>
    <property type="match status" value="1"/>
</dbReference>